<evidence type="ECO:0000256" key="4">
    <source>
        <dbReference type="ARBA" id="ARBA00022989"/>
    </source>
</evidence>
<dbReference type="CDD" id="cd16429">
    <property type="entry name" value="VirB10"/>
    <property type="match status" value="1"/>
</dbReference>
<gene>
    <name evidence="8" type="ORF">IQ35_02816</name>
</gene>
<feature type="region of interest" description="Disordered" evidence="6">
    <location>
        <begin position="1"/>
        <end position="24"/>
    </location>
</feature>
<feature type="transmembrane region" description="Helical" evidence="7">
    <location>
        <begin position="42"/>
        <end position="62"/>
    </location>
</feature>
<keyword evidence="9" id="KW-1185">Reference proteome</keyword>
<keyword evidence="4 7" id="KW-1133">Transmembrane helix</keyword>
<comment type="subcellular location">
    <subcellularLocation>
        <location evidence="1">Membrane</location>
        <topology evidence="1">Single-pass membrane protein</topology>
    </subcellularLocation>
</comment>
<evidence type="ECO:0000256" key="3">
    <source>
        <dbReference type="ARBA" id="ARBA00022692"/>
    </source>
</evidence>
<feature type="compositionally biased region" description="Low complexity" evidence="6">
    <location>
        <begin position="172"/>
        <end position="181"/>
    </location>
</feature>
<evidence type="ECO:0000256" key="1">
    <source>
        <dbReference type="ARBA" id="ARBA00004167"/>
    </source>
</evidence>
<accession>A0A562K943</accession>
<evidence type="ECO:0000256" key="6">
    <source>
        <dbReference type="SAM" id="MobiDB-lite"/>
    </source>
</evidence>
<dbReference type="Gene3D" id="2.40.128.260">
    <property type="entry name" value="Type IV secretion system, VirB10/TraB/TrbI"/>
    <property type="match status" value="1"/>
</dbReference>
<dbReference type="GO" id="GO:0016020">
    <property type="term" value="C:membrane"/>
    <property type="evidence" value="ECO:0007669"/>
    <property type="project" value="UniProtKB-SubCell"/>
</dbReference>
<dbReference type="InterPro" id="IPR042217">
    <property type="entry name" value="T4SS_VirB10/TrbI"/>
</dbReference>
<name>A0A562K943_SPHWJ</name>
<dbReference type="InterPro" id="IPR005498">
    <property type="entry name" value="T4SS_VirB10/TraB/TrbI"/>
</dbReference>
<evidence type="ECO:0000256" key="2">
    <source>
        <dbReference type="ARBA" id="ARBA00010265"/>
    </source>
</evidence>
<feature type="region of interest" description="Disordered" evidence="6">
    <location>
        <begin position="172"/>
        <end position="209"/>
    </location>
</feature>
<proteinExistence type="inferred from homology"/>
<sequence>MAEPVEPHNPETQTSQPPPKAAPETLTLRASPRRVVRFRRGVIIGGAAAGALAIAGVAWMALGPKTVGIVSGDESKAITERHTPADEVMNLPGDYSKVTSETPILGAPLPGDLGGPILERQRELGLEPGSTAAMTPAEQAAEAERQRIAAQARQAREADVMIRSASGSPAASIASALGSAPTPSVPGTDETGRSDGGRVALDPGRDQNNQQRKLDFLGQQIAGGVTNAHALQTPASPYELMAGSVIAASLLTGLNSDLPGMVIAQVTENVFDTVTGRTLLIPQGARLIGSYDSVVAFGQRRALLVWQRIILPDGSSIRIDNLPATDAAGYAGLEDKVDFHSWQLLKGVGLSTLLGFGTELSIGDDESDLVRAIRQSSQQSAAQAGQQIVSKNLNLQPTITVRPGWPLRVLVHKDLTLRPWGGR</sequence>
<dbReference type="Proteomes" id="UP000316624">
    <property type="component" value="Unassembled WGS sequence"/>
</dbReference>
<keyword evidence="5 7" id="KW-0472">Membrane</keyword>
<reference evidence="8 9" key="1">
    <citation type="journal article" date="2015" name="Stand. Genomic Sci.">
        <title>Genomic Encyclopedia of Bacterial and Archaeal Type Strains, Phase III: the genomes of soil and plant-associated and newly described type strains.</title>
        <authorList>
            <person name="Whitman W.B."/>
            <person name="Woyke T."/>
            <person name="Klenk H.P."/>
            <person name="Zhou Y."/>
            <person name="Lilburn T.G."/>
            <person name="Beck B.J."/>
            <person name="De Vos P."/>
            <person name="Vandamme P."/>
            <person name="Eisen J.A."/>
            <person name="Garrity G."/>
            <person name="Hugenholtz P."/>
            <person name="Kyrpides N.C."/>
        </authorList>
    </citation>
    <scope>NUCLEOTIDE SEQUENCE [LARGE SCALE GENOMIC DNA]</scope>
    <source>
        <strain evidence="8 9">CGMCC 1.7748</strain>
    </source>
</reference>
<comment type="similarity">
    <text evidence="2">Belongs to the TrbI/VirB10 family.</text>
</comment>
<evidence type="ECO:0000313" key="8">
    <source>
        <dbReference type="EMBL" id="TWH91917.1"/>
    </source>
</evidence>
<evidence type="ECO:0000313" key="9">
    <source>
        <dbReference type="Proteomes" id="UP000316624"/>
    </source>
</evidence>
<dbReference type="AlphaFoldDB" id="A0A562K943"/>
<evidence type="ECO:0000256" key="7">
    <source>
        <dbReference type="SAM" id="Phobius"/>
    </source>
</evidence>
<evidence type="ECO:0000256" key="5">
    <source>
        <dbReference type="ARBA" id="ARBA00023136"/>
    </source>
</evidence>
<organism evidence="8 9">
    <name type="scientific">Sphingobium wenxiniae (strain DSM 21828 / CGMCC 1.7748 / JZ-1)</name>
    <dbReference type="NCBI Taxonomy" id="595605"/>
    <lineage>
        <taxon>Bacteria</taxon>
        <taxon>Pseudomonadati</taxon>
        <taxon>Pseudomonadota</taxon>
        <taxon>Alphaproteobacteria</taxon>
        <taxon>Sphingomonadales</taxon>
        <taxon>Sphingomonadaceae</taxon>
        <taxon>Sphingobium</taxon>
    </lineage>
</organism>
<dbReference type="Pfam" id="PF03743">
    <property type="entry name" value="TrbI"/>
    <property type="match status" value="1"/>
</dbReference>
<keyword evidence="3 7" id="KW-0812">Transmembrane</keyword>
<dbReference type="RefSeq" id="WP_145074226.1">
    <property type="nucleotide sequence ID" value="NZ_JACIIY010000012.1"/>
</dbReference>
<dbReference type="EMBL" id="VLKK01000011">
    <property type="protein sequence ID" value="TWH91917.1"/>
    <property type="molecule type" value="Genomic_DNA"/>
</dbReference>
<comment type="caution">
    <text evidence="8">The sequence shown here is derived from an EMBL/GenBank/DDBJ whole genome shotgun (WGS) entry which is preliminary data.</text>
</comment>
<protein>
    <submittedName>
        <fullName evidence="8">Type IV secretion system protein VirB10</fullName>
    </submittedName>
</protein>